<feature type="region of interest" description="Disordered" evidence="1">
    <location>
        <begin position="1"/>
        <end position="26"/>
    </location>
</feature>
<dbReference type="Gene3D" id="3.40.630.30">
    <property type="match status" value="1"/>
</dbReference>
<evidence type="ECO:0000256" key="1">
    <source>
        <dbReference type="SAM" id="MobiDB-lite"/>
    </source>
</evidence>
<dbReference type="Pfam" id="PF00583">
    <property type="entry name" value="Acetyltransf_1"/>
    <property type="match status" value="1"/>
</dbReference>
<accession>A0ABS7Q453</accession>
<evidence type="ECO:0000259" key="2">
    <source>
        <dbReference type="Pfam" id="PF00583"/>
    </source>
</evidence>
<dbReference type="InterPro" id="IPR000182">
    <property type="entry name" value="GNAT_dom"/>
</dbReference>
<dbReference type="RefSeq" id="WP_222962052.1">
    <property type="nucleotide sequence ID" value="NZ_JAINZZ010000008.1"/>
</dbReference>
<dbReference type="EMBL" id="JAINZZ010000008">
    <property type="protein sequence ID" value="MBY8877902.1"/>
    <property type="molecule type" value="Genomic_DNA"/>
</dbReference>
<dbReference type="EC" id="2.3.1.-" evidence="3"/>
<evidence type="ECO:0000313" key="4">
    <source>
        <dbReference type="Proteomes" id="UP000778578"/>
    </source>
</evidence>
<feature type="domain" description="N-acetyltransferase" evidence="2">
    <location>
        <begin position="92"/>
        <end position="180"/>
    </location>
</feature>
<comment type="caution">
    <text evidence="3">The sequence shown here is derived from an EMBL/GenBank/DDBJ whole genome shotgun (WGS) entry which is preliminary data.</text>
</comment>
<keyword evidence="3" id="KW-0012">Acyltransferase</keyword>
<evidence type="ECO:0000313" key="3">
    <source>
        <dbReference type="EMBL" id="MBY8877902.1"/>
    </source>
</evidence>
<dbReference type="Proteomes" id="UP000778578">
    <property type="component" value="Unassembled WGS sequence"/>
</dbReference>
<organism evidence="3 4">
    <name type="scientific">Actinacidiphila acidipaludis</name>
    <dbReference type="NCBI Taxonomy" id="2873382"/>
    <lineage>
        <taxon>Bacteria</taxon>
        <taxon>Bacillati</taxon>
        <taxon>Actinomycetota</taxon>
        <taxon>Actinomycetes</taxon>
        <taxon>Kitasatosporales</taxon>
        <taxon>Streptomycetaceae</taxon>
        <taxon>Actinacidiphila</taxon>
    </lineage>
</organism>
<keyword evidence="3" id="KW-0808">Transferase</keyword>
<protein>
    <submittedName>
        <fullName evidence="3">GNAT family N-acetyltransferase</fullName>
        <ecNumber evidence="3">2.3.1.-</ecNumber>
    </submittedName>
</protein>
<name>A0ABS7Q453_9ACTN</name>
<sequence>MDDGIRTDETAADPRTGTRDGASGAWHEDGITVVPANEVTWDDLTLVLGTARCHGGLCFCQRFKAPTPEWREVDDGERAHRLRTQTECGQPGAAATSGLVALVDGEPVGWCAVEPRTAYPKLRGTRIPWAGRQEDRDDPSVWAVTCFVVRAPARRTGATHVLARAAADFARRRGARAVEVSRWSLSPARTCRGGNCTSARRARSPPRASPR</sequence>
<gene>
    <name evidence="3" type="ORF">K7862_09715</name>
</gene>
<feature type="region of interest" description="Disordered" evidence="1">
    <location>
        <begin position="191"/>
        <end position="211"/>
    </location>
</feature>
<dbReference type="SUPFAM" id="SSF55729">
    <property type="entry name" value="Acyl-CoA N-acyltransferases (Nat)"/>
    <property type="match status" value="1"/>
</dbReference>
<proteinExistence type="predicted"/>
<dbReference type="GO" id="GO:0016746">
    <property type="term" value="F:acyltransferase activity"/>
    <property type="evidence" value="ECO:0007669"/>
    <property type="project" value="UniProtKB-KW"/>
</dbReference>
<reference evidence="3 4" key="1">
    <citation type="submission" date="2021-08" db="EMBL/GenBank/DDBJ databases">
        <title>WGS of actinomycetes from Thailand.</title>
        <authorList>
            <person name="Thawai C."/>
        </authorList>
    </citation>
    <scope>NUCLEOTIDE SEQUENCE [LARGE SCALE GENOMIC DNA]</scope>
    <source>
        <strain evidence="3 4">PLK6-54</strain>
    </source>
</reference>
<feature type="compositionally biased region" description="Basic residues" evidence="1">
    <location>
        <begin position="200"/>
        <end position="211"/>
    </location>
</feature>
<keyword evidence="4" id="KW-1185">Reference proteome</keyword>
<dbReference type="InterPro" id="IPR016181">
    <property type="entry name" value="Acyl_CoA_acyltransferase"/>
</dbReference>